<dbReference type="EMBL" id="FNON01000002">
    <property type="protein sequence ID" value="SDX31903.1"/>
    <property type="molecule type" value="Genomic_DNA"/>
</dbReference>
<sequence>MEPAEAVAKVEEWLTAVHGPGLVRAERDKVIRIPEGWVVPYNNIAYLDEGRTEKQIFPPPSLIVREPSGELRISHPHPGGLSIPATIPGQQAERELVDPEYAAANLGRLGVSESAIAGWETVDATGQKTERFNEKYTVGPKRRGHLPAENQLETLLQFHNGGWLDRERFLIGLVECEVFIDLDQSTGKIPSTNWNPETSEFQVYTSTKRLPSNAHGYWRIDPATLAEDPNKPNLVINGGPGFTGNKVSFTELTDILARFPRRAERVNATGYCAEADPLLAQLAQETAQQIGLPSPVDLPLREAEQARARGYELTVSETRKIVEAASWVKRLEQPYEGKIVNLLAAGVRFDFDEEGRAVRRVENFGKFHPEAGLGFRYGWHRIVGAYVGFAIGESLGLQTQGRTPEEIKEPLAAKRIGPLTQQLLFMTEGAMRSPHREDPKQLTKLPRSVRNGLLRWLHTQGIPFPKADGWLVKISRLFDQRDPDPAEFAAIRAFATGTATLPLTGAGALLAALPAALTRGDDLTGNPRSAAKAIAGLTHHEQADLDGAAYLAHVFQEVLTKDAFSFPIWLVGRDVLDPAWHDLRAMTEETLPRYGRTGLPALAHPNSVGDGRSTVSVLGRTFAAVAGFENEPERAFRRSVMHDGRTALTGALAGALLGARTGVPGLPQHWVEQLELRDVIENLASDAYFHFDRGSSLFRKPDEWKRRYPRD</sequence>
<proteinExistence type="inferred from homology"/>
<dbReference type="InterPro" id="IPR005502">
    <property type="entry name" value="Ribosyl_crysJ1"/>
</dbReference>
<feature type="domain" description="Immunity protein 35" evidence="3">
    <location>
        <begin position="4"/>
        <end position="89"/>
    </location>
</feature>
<reference evidence="4 5" key="1">
    <citation type="submission" date="2016-10" db="EMBL/GenBank/DDBJ databases">
        <authorList>
            <person name="de Groot N.N."/>
        </authorList>
    </citation>
    <scope>NUCLEOTIDE SEQUENCE [LARGE SCALE GENOMIC DNA]</scope>
    <source>
        <strain evidence="4 5">CPCC 202699</strain>
    </source>
</reference>
<dbReference type="OrthoDB" id="4871367at2"/>
<gene>
    <name evidence="4" type="ORF">SAMN05421504_1021018</name>
</gene>
<dbReference type="Pfam" id="PF15567">
    <property type="entry name" value="Imm35"/>
    <property type="match status" value="1"/>
</dbReference>
<dbReference type="InterPro" id="IPR036705">
    <property type="entry name" value="Ribosyl_crysJ1_sf"/>
</dbReference>
<dbReference type="PANTHER" id="PTHR16222:SF24">
    <property type="entry name" value="ADP-RIBOSYLHYDROLASE ARH3"/>
    <property type="match status" value="1"/>
</dbReference>
<dbReference type="SUPFAM" id="SSF101478">
    <property type="entry name" value="ADP-ribosylglycohydrolase"/>
    <property type="match status" value="1"/>
</dbReference>
<dbReference type="Gene3D" id="1.10.4080.10">
    <property type="entry name" value="ADP-ribosylation/Crystallin J1"/>
    <property type="match status" value="1"/>
</dbReference>
<dbReference type="GO" id="GO:0016787">
    <property type="term" value="F:hydrolase activity"/>
    <property type="evidence" value="ECO:0007669"/>
    <property type="project" value="UniProtKB-KW"/>
</dbReference>
<protein>
    <submittedName>
        <fullName evidence="4">ADP-ribosylglycohydrolase</fullName>
    </submittedName>
</protein>
<keyword evidence="5" id="KW-1185">Reference proteome</keyword>
<evidence type="ECO:0000256" key="1">
    <source>
        <dbReference type="ARBA" id="ARBA00010702"/>
    </source>
</evidence>
<comment type="similarity">
    <text evidence="1">Belongs to the ADP-ribosylglycohydrolase family.</text>
</comment>
<evidence type="ECO:0000259" key="3">
    <source>
        <dbReference type="Pfam" id="PF15567"/>
    </source>
</evidence>
<name>A0A1H3AQI2_9PSEU</name>
<dbReference type="STRING" id="589385.SAMN05421504_1021018"/>
<dbReference type="RefSeq" id="WP_091288833.1">
    <property type="nucleotide sequence ID" value="NZ_FNON01000002.1"/>
</dbReference>
<evidence type="ECO:0000313" key="5">
    <source>
        <dbReference type="Proteomes" id="UP000199515"/>
    </source>
</evidence>
<dbReference type="AlphaFoldDB" id="A0A1H3AQI2"/>
<dbReference type="PANTHER" id="PTHR16222">
    <property type="entry name" value="ADP-RIBOSYLGLYCOHYDROLASE"/>
    <property type="match status" value="1"/>
</dbReference>
<keyword evidence="2 4" id="KW-0378">Hydrolase</keyword>
<accession>A0A1H3AQI2</accession>
<dbReference type="InterPro" id="IPR029082">
    <property type="entry name" value="Imm35"/>
</dbReference>
<evidence type="ECO:0000256" key="2">
    <source>
        <dbReference type="ARBA" id="ARBA00022801"/>
    </source>
</evidence>
<evidence type="ECO:0000313" key="4">
    <source>
        <dbReference type="EMBL" id="SDX31903.1"/>
    </source>
</evidence>
<dbReference type="Proteomes" id="UP000199515">
    <property type="component" value="Unassembled WGS sequence"/>
</dbReference>
<dbReference type="Pfam" id="PF03747">
    <property type="entry name" value="ADP_ribosyl_GH"/>
    <property type="match status" value="1"/>
</dbReference>
<dbReference type="InterPro" id="IPR050792">
    <property type="entry name" value="ADP-ribosylglycohydrolase"/>
</dbReference>
<organism evidence="4 5">
    <name type="scientific">Amycolatopsis xylanica</name>
    <dbReference type="NCBI Taxonomy" id="589385"/>
    <lineage>
        <taxon>Bacteria</taxon>
        <taxon>Bacillati</taxon>
        <taxon>Actinomycetota</taxon>
        <taxon>Actinomycetes</taxon>
        <taxon>Pseudonocardiales</taxon>
        <taxon>Pseudonocardiaceae</taxon>
        <taxon>Amycolatopsis</taxon>
    </lineage>
</organism>